<gene>
    <name evidence="1" type="ORF">AAFF_G00257960</name>
</gene>
<comment type="caution">
    <text evidence="1">The sequence shown here is derived from an EMBL/GenBank/DDBJ whole genome shotgun (WGS) entry which is preliminary data.</text>
</comment>
<dbReference type="Proteomes" id="UP001221898">
    <property type="component" value="Unassembled WGS sequence"/>
</dbReference>
<organism evidence="1 2">
    <name type="scientific">Aldrovandia affinis</name>
    <dbReference type="NCBI Taxonomy" id="143900"/>
    <lineage>
        <taxon>Eukaryota</taxon>
        <taxon>Metazoa</taxon>
        <taxon>Chordata</taxon>
        <taxon>Craniata</taxon>
        <taxon>Vertebrata</taxon>
        <taxon>Euteleostomi</taxon>
        <taxon>Actinopterygii</taxon>
        <taxon>Neopterygii</taxon>
        <taxon>Teleostei</taxon>
        <taxon>Notacanthiformes</taxon>
        <taxon>Halosauridae</taxon>
        <taxon>Aldrovandia</taxon>
    </lineage>
</organism>
<name>A0AAD7SUE7_9TELE</name>
<dbReference type="AlphaFoldDB" id="A0AAD7SUE7"/>
<keyword evidence="2" id="KW-1185">Reference proteome</keyword>
<proteinExistence type="predicted"/>
<dbReference type="EMBL" id="JAINUG010000035">
    <property type="protein sequence ID" value="KAJ8408382.1"/>
    <property type="molecule type" value="Genomic_DNA"/>
</dbReference>
<protein>
    <submittedName>
        <fullName evidence="1">Uncharacterized protein</fullName>
    </submittedName>
</protein>
<sequence length="127" mass="13910">MEDNCKVLVVQEQKGINSVIIFRKFLGTFPNGTKAGNGREDVAVVVVLGHCTEWGVVSGCPQCVGARGTEGRSQLLASRRQLHRACELVQAESRSRAPAGSELLPQQHREIRPGIRLQQVYYPGQGQ</sequence>
<reference evidence="1" key="1">
    <citation type="journal article" date="2023" name="Science">
        <title>Genome structures resolve the early diversification of teleost fishes.</title>
        <authorList>
            <person name="Parey E."/>
            <person name="Louis A."/>
            <person name="Montfort J."/>
            <person name="Bouchez O."/>
            <person name="Roques C."/>
            <person name="Iampietro C."/>
            <person name="Lluch J."/>
            <person name="Castinel A."/>
            <person name="Donnadieu C."/>
            <person name="Desvignes T."/>
            <person name="Floi Bucao C."/>
            <person name="Jouanno E."/>
            <person name="Wen M."/>
            <person name="Mejri S."/>
            <person name="Dirks R."/>
            <person name="Jansen H."/>
            <person name="Henkel C."/>
            <person name="Chen W.J."/>
            <person name="Zahm M."/>
            <person name="Cabau C."/>
            <person name="Klopp C."/>
            <person name="Thompson A.W."/>
            <person name="Robinson-Rechavi M."/>
            <person name="Braasch I."/>
            <person name="Lecointre G."/>
            <person name="Bobe J."/>
            <person name="Postlethwait J.H."/>
            <person name="Berthelot C."/>
            <person name="Roest Crollius H."/>
            <person name="Guiguen Y."/>
        </authorList>
    </citation>
    <scope>NUCLEOTIDE SEQUENCE</scope>
    <source>
        <strain evidence="1">NC1722</strain>
    </source>
</reference>
<evidence type="ECO:0000313" key="2">
    <source>
        <dbReference type="Proteomes" id="UP001221898"/>
    </source>
</evidence>
<evidence type="ECO:0000313" key="1">
    <source>
        <dbReference type="EMBL" id="KAJ8408382.1"/>
    </source>
</evidence>
<accession>A0AAD7SUE7</accession>